<dbReference type="InterPro" id="IPR017998">
    <property type="entry name" value="Chaperone_TCP-1"/>
</dbReference>
<dbReference type="NCBIfam" id="NF041083">
    <property type="entry name" value="thermosome_beta"/>
    <property type="match status" value="1"/>
</dbReference>
<comment type="similarity">
    <text evidence="1 5">Belongs to the TCP-1 chaperonin family.</text>
</comment>
<feature type="region of interest" description="Disordered" evidence="6">
    <location>
        <begin position="1"/>
        <end position="27"/>
    </location>
</feature>
<dbReference type="NCBIfam" id="NF041082">
    <property type="entry name" value="thermosome_alpha"/>
    <property type="match status" value="1"/>
</dbReference>
<proteinExistence type="inferred from homology"/>
<evidence type="ECO:0000313" key="7">
    <source>
        <dbReference type="EMBL" id="KXA93344.1"/>
    </source>
</evidence>
<name>A0A133UGM3_9EURY</name>
<dbReference type="GO" id="GO:0051082">
    <property type="term" value="F:unfolded protein binding"/>
    <property type="evidence" value="ECO:0007669"/>
    <property type="project" value="InterPro"/>
</dbReference>
<dbReference type="SUPFAM" id="SSF52029">
    <property type="entry name" value="GroEL apical domain-like"/>
    <property type="match status" value="1"/>
</dbReference>
<dbReference type="Proteomes" id="UP000070657">
    <property type="component" value="Unassembled WGS sequence"/>
</dbReference>
<dbReference type="Gene3D" id="3.30.260.10">
    <property type="entry name" value="TCP-1-like chaperonin intermediate domain"/>
    <property type="match status" value="1"/>
</dbReference>
<evidence type="ECO:0000256" key="2">
    <source>
        <dbReference type="ARBA" id="ARBA00022741"/>
    </source>
</evidence>
<evidence type="ECO:0000256" key="1">
    <source>
        <dbReference type="ARBA" id="ARBA00008020"/>
    </source>
</evidence>
<dbReference type="GO" id="GO:0005524">
    <property type="term" value="F:ATP binding"/>
    <property type="evidence" value="ECO:0007669"/>
    <property type="project" value="UniProtKB-KW"/>
</dbReference>
<keyword evidence="2 5" id="KW-0547">Nucleotide-binding</keyword>
<dbReference type="InterPro" id="IPR027410">
    <property type="entry name" value="TCP-1-like_intermed_sf"/>
</dbReference>
<keyword evidence="3 5" id="KW-0067">ATP-binding</keyword>
<dbReference type="Pfam" id="PF00118">
    <property type="entry name" value="Cpn60_TCP1"/>
    <property type="match status" value="1"/>
</dbReference>
<dbReference type="Gene3D" id="3.50.7.10">
    <property type="entry name" value="GroEL"/>
    <property type="match status" value="1"/>
</dbReference>
<dbReference type="InterPro" id="IPR027409">
    <property type="entry name" value="GroEL-like_apical_dom_sf"/>
</dbReference>
<dbReference type="PANTHER" id="PTHR11353">
    <property type="entry name" value="CHAPERONIN"/>
    <property type="match status" value="1"/>
</dbReference>
<dbReference type="InterPro" id="IPR053374">
    <property type="entry name" value="TCP-1_chaperonin"/>
</dbReference>
<gene>
    <name evidence="7" type="ORF">AKJ66_02250</name>
</gene>
<protein>
    <submittedName>
        <fullName evidence="7">Thermosome subunit</fullName>
    </submittedName>
</protein>
<dbReference type="InterPro" id="IPR002423">
    <property type="entry name" value="Cpn60/GroEL/TCP-1"/>
</dbReference>
<dbReference type="InterPro" id="IPR002194">
    <property type="entry name" value="Chaperonin_TCP-1_CS"/>
</dbReference>
<evidence type="ECO:0000256" key="4">
    <source>
        <dbReference type="ARBA" id="ARBA00023186"/>
    </source>
</evidence>
<dbReference type="InterPro" id="IPR012714">
    <property type="entry name" value="Thermosome_arc"/>
</dbReference>
<keyword evidence="8" id="KW-1185">Reference proteome</keyword>
<accession>A0A133UGM3</accession>
<evidence type="ECO:0000256" key="6">
    <source>
        <dbReference type="SAM" id="MobiDB-lite"/>
    </source>
</evidence>
<dbReference type="InterPro" id="IPR027413">
    <property type="entry name" value="GROEL-like_equatorial_sf"/>
</dbReference>
<dbReference type="SUPFAM" id="SSF54849">
    <property type="entry name" value="GroEL-intermediate domain like"/>
    <property type="match status" value="1"/>
</dbReference>
<sequence>MPDGQGGQPIFILSEDTERQKGRDAQESNIRAGKIIGDTVRSTLGPKGMDKMLVDSMGDVVITNDGATILNEMDVEHPGAEMVIEVAETQEEEVGDGTTTAVVLAADLLDEASDLLDRGIHSSIIASGYSMAAAKAQEFLEQMAEEINIEDENMLREVATTAMTGKKVEANVEALSELGVEAVKQVAEQTEEGHTVDTDNIGIETREGGSVDDSSMVNGLLIDKDRVHPGMPKRIEEAKIALINTAMEVKETETDSEISVSDPEQLQQFLDHEEEELREMVDKIKKAGANTVVCQKGIDDIAQHLMAQEGIFAVRRAKSSDMEKLARATGGTVVTNIDDLSSDDLGKAGLVEERKVAGEEMTFIEECENPKAVSILVRGGTEHIVDEAERTLQDAINVIAASVESGKVVPGGGASEIELSMKISEYADSVGGKEALAVRAFADAVESIARSLAENAGLDPIDRIVELRSKHEENGAHQGLDAYDGKVKDMMKEGVIEPLLIKTQAVSSGTEAATMIIRVDDVIAAEQEEMPAGGAGAPGGAPGGALGGMPSGMPGGM</sequence>
<dbReference type="EMBL" id="LHXP01000021">
    <property type="protein sequence ID" value="KXA93344.1"/>
    <property type="molecule type" value="Genomic_DNA"/>
</dbReference>
<dbReference type="CDD" id="cd03343">
    <property type="entry name" value="cpn60"/>
    <property type="match status" value="1"/>
</dbReference>
<dbReference type="PROSITE" id="PS00995">
    <property type="entry name" value="TCP1_3"/>
    <property type="match status" value="1"/>
</dbReference>
<comment type="caution">
    <text evidence="7">The sequence shown here is derived from an EMBL/GenBank/DDBJ whole genome shotgun (WGS) entry which is preliminary data.</text>
</comment>
<feature type="region of interest" description="Disordered" evidence="6">
    <location>
        <begin position="531"/>
        <end position="557"/>
    </location>
</feature>
<organism evidence="7 8">
    <name type="scientific">candidate division MSBL1 archaeon SCGC-AAA259E22</name>
    <dbReference type="NCBI Taxonomy" id="1698265"/>
    <lineage>
        <taxon>Archaea</taxon>
        <taxon>Methanobacteriati</taxon>
        <taxon>Methanobacteriota</taxon>
        <taxon>candidate division MSBL1</taxon>
    </lineage>
</organism>
<evidence type="ECO:0000256" key="5">
    <source>
        <dbReference type="RuleBase" id="RU004187"/>
    </source>
</evidence>
<dbReference type="PRINTS" id="PR00304">
    <property type="entry name" value="TCOMPLEXTCP1"/>
</dbReference>
<dbReference type="GO" id="GO:0016887">
    <property type="term" value="F:ATP hydrolysis activity"/>
    <property type="evidence" value="ECO:0007669"/>
    <property type="project" value="InterPro"/>
</dbReference>
<dbReference type="InterPro" id="IPR054827">
    <property type="entry name" value="thermosome_alpha"/>
</dbReference>
<dbReference type="AlphaFoldDB" id="A0A133UGM3"/>
<dbReference type="SUPFAM" id="SSF48592">
    <property type="entry name" value="GroEL equatorial domain-like"/>
    <property type="match status" value="1"/>
</dbReference>
<feature type="compositionally biased region" description="Gly residues" evidence="6">
    <location>
        <begin position="533"/>
        <end position="557"/>
    </location>
</feature>
<dbReference type="GO" id="GO:0140662">
    <property type="term" value="F:ATP-dependent protein folding chaperone"/>
    <property type="evidence" value="ECO:0007669"/>
    <property type="project" value="InterPro"/>
</dbReference>
<evidence type="ECO:0000256" key="3">
    <source>
        <dbReference type="ARBA" id="ARBA00022840"/>
    </source>
</evidence>
<feature type="compositionally biased region" description="Basic and acidic residues" evidence="6">
    <location>
        <begin position="16"/>
        <end position="26"/>
    </location>
</feature>
<dbReference type="PROSITE" id="PS00750">
    <property type="entry name" value="TCP1_1"/>
    <property type="match status" value="1"/>
</dbReference>
<reference evidence="7 8" key="1">
    <citation type="journal article" date="2016" name="Sci. Rep.">
        <title>Metabolic traits of an uncultured archaeal lineage -MSBL1- from brine pools of the Red Sea.</title>
        <authorList>
            <person name="Mwirichia R."/>
            <person name="Alam I."/>
            <person name="Rashid M."/>
            <person name="Vinu M."/>
            <person name="Ba-Alawi W."/>
            <person name="Anthony Kamau A."/>
            <person name="Kamanda Ngugi D."/>
            <person name="Goker M."/>
            <person name="Klenk H.P."/>
            <person name="Bajic V."/>
            <person name="Stingl U."/>
        </authorList>
    </citation>
    <scope>NUCLEOTIDE SEQUENCE [LARGE SCALE GENOMIC DNA]</scope>
    <source>
        <strain evidence="7">SCGC-AAA259E22</strain>
    </source>
</reference>
<dbReference type="PATRIC" id="fig|1698265.3.peg.355"/>
<dbReference type="NCBIfam" id="TIGR02339">
    <property type="entry name" value="thermosome_arch"/>
    <property type="match status" value="1"/>
</dbReference>
<keyword evidence="4 5" id="KW-0143">Chaperone</keyword>
<dbReference type="Gene3D" id="1.10.560.10">
    <property type="entry name" value="GroEL-like equatorial domain"/>
    <property type="match status" value="1"/>
</dbReference>
<evidence type="ECO:0000313" key="8">
    <source>
        <dbReference type="Proteomes" id="UP000070657"/>
    </source>
</evidence>
<dbReference type="PROSITE" id="PS00751">
    <property type="entry name" value="TCP1_2"/>
    <property type="match status" value="1"/>
</dbReference>